<dbReference type="OrthoDB" id="9758229at2"/>
<keyword evidence="1" id="KW-0472">Membrane</keyword>
<dbReference type="EMBL" id="POSP01000003">
    <property type="protein sequence ID" value="PND36741.1"/>
    <property type="molecule type" value="Genomic_DNA"/>
</dbReference>
<evidence type="ECO:0000259" key="3">
    <source>
        <dbReference type="Pfam" id="PF06761"/>
    </source>
</evidence>
<dbReference type="Pfam" id="PF14331">
    <property type="entry name" value="IcmF-related_N"/>
    <property type="match status" value="1"/>
</dbReference>
<feature type="domain" description="Type VI secretion system IcmF C-terminal" evidence="2">
    <location>
        <begin position="1051"/>
        <end position="1152"/>
    </location>
</feature>
<comment type="caution">
    <text evidence="5">The sequence shown here is derived from an EMBL/GenBank/DDBJ whole genome shotgun (WGS) entry which is preliminary data.</text>
</comment>
<keyword evidence="1" id="KW-1133">Transmembrane helix</keyword>
<dbReference type="InterPro" id="IPR017731">
    <property type="entry name" value="TssM1-like"/>
</dbReference>
<organism evidence="5 6">
    <name type="scientific">Kinneretia aquatilis</name>
    <dbReference type="NCBI Taxonomy" id="2070761"/>
    <lineage>
        <taxon>Bacteria</taxon>
        <taxon>Pseudomonadati</taxon>
        <taxon>Pseudomonadota</taxon>
        <taxon>Betaproteobacteria</taxon>
        <taxon>Burkholderiales</taxon>
        <taxon>Sphaerotilaceae</taxon>
        <taxon>Roseateles</taxon>
    </lineage>
</organism>
<name>A0A2N8KTG7_9BURK</name>
<evidence type="ECO:0000259" key="4">
    <source>
        <dbReference type="Pfam" id="PF14331"/>
    </source>
</evidence>
<evidence type="ECO:0000259" key="2">
    <source>
        <dbReference type="Pfam" id="PF06744"/>
    </source>
</evidence>
<keyword evidence="1" id="KW-0812">Transmembrane</keyword>
<dbReference type="InterPro" id="IPR053156">
    <property type="entry name" value="T6SS_TssM-like"/>
</dbReference>
<sequence>MKRFLQWLLSPAVMGTLALLLLSAVIWWLGPLIAIAGATPLGGWLPRAGLLLLIWLCWGARLLWKAHQRRKTNAALLAGLGAGPSAADKEAQLLAQRFAEAGQRLRAASKRSWWSGEQYLYELPWYVFVGAPGSGKTTALMNAGLQFLLREGKEGQSAAVKGVGGTRNCEWWFTQDAVLIDTAGRYATQESDREVDASAWDNFLSLLKKTRPRQPINGVLLTVNVQDLLQQGAVERKQHAAQLRARLQELHSKLGVRAPVYVLVTKADLIGGFNESFEGLGKEERDQVWGFTFAHEEMPSGDPLADFARFYGELQQRLVAQLLGRLEAERDLSRRQAMLAFPQEFASLQPLLAEFLNQVLAGGGQLEQTPRLRGVYFTSGTQEGSPIARVMGALGRSFGFDARAAAPAGAKGKSFFLNRLLRDVVFAERGLGAVSQAATARRRLLRGVAFAAIGLFSVSLLLGWAISRSRNLDHAELVQSRLPALQAAVDALPAANNADVSALPEVLAQVRDAAHSEAFDLKNPPLLQGLGLYQGDKLDAGAQQAYGRLLEQQLMPRLARRLEERLRTASRDNLEQAYEALKNYLMLYQAEQLDAASLKAWIGVDWDQNYGRMDPAQRQLLDAHLEALLSRGPVRPSVAMDESLVAGVREMLAAYPLEYRVYSRIKRQYRAGDVPEFTVAAAAGPNAAQVFVRASGEPLTKGISGLYTKQGYEKLVKSQVQKSALRLAQEEPWVLGIKSDPARLKDLAVGTQLSDKVRRLYFEDYIKTWDRFLADVRLVKLAGLERSIAVARILSAVDSPLAAYLRGVSAETRLVPPAGGGNALDKLANQAKSDAAALAGAAPADAAGGAGPLERMVDDHFAGIHRQISGQPAPIDDTLKMFNELYTQLSAVDAAQKSKSPPPPGGGAERIKTMAGQQPEPIRSMLEQLADAGANQSRGAEIQGLSAELKPISEFCARAINGRYPFASGSRADVLPEDFGQFFGAAGLMDEFFQRRLATLVDTTTPSWSYKPLGDGSKPVAAAALAEFQRASRIREVFFRSGGKQAGLKIELRLSEIDPALKELVIDNDGQIHKLSAGGASITLNWPSSRVAAQIKLSSGAPGAAAPMLFEGPWGLFRLFDRFGIEPSNVPERFSVPVVIDGRKAKLDVIAASVFNPFQLREIKQFRCPAAL</sequence>
<dbReference type="SUPFAM" id="SSF52540">
    <property type="entry name" value="P-loop containing nucleoside triphosphate hydrolases"/>
    <property type="match status" value="1"/>
</dbReference>
<evidence type="ECO:0000256" key="1">
    <source>
        <dbReference type="SAM" id="Phobius"/>
    </source>
</evidence>
<dbReference type="Pfam" id="PF06761">
    <property type="entry name" value="IcmF-related"/>
    <property type="match status" value="1"/>
</dbReference>
<dbReference type="PANTHER" id="PTHR36153">
    <property type="entry name" value="INNER MEMBRANE PROTEIN-RELATED"/>
    <property type="match status" value="1"/>
</dbReference>
<dbReference type="InterPro" id="IPR009612">
    <property type="entry name" value="IcmF-rel"/>
</dbReference>
<evidence type="ECO:0000313" key="5">
    <source>
        <dbReference type="EMBL" id="PND36741.1"/>
    </source>
</evidence>
<dbReference type="InterPro" id="IPR025743">
    <property type="entry name" value="TssM1_N"/>
</dbReference>
<keyword evidence="6" id="KW-1185">Reference proteome</keyword>
<dbReference type="Pfam" id="PF06744">
    <property type="entry name" value="IcmF_C"/>
    <property type="match status" value="1"/>
</dbReference>
<proteinExistence type="predicted"/>
<dbReference type="Proteomes" id="UP000235916">
    <property type="component" value="Unassembled WGS sequence"/>
</dbReference>
<dbReference type="InterPro" id="IPR010623">
    <property type="entry name" value="IcmF_C"/>
</dbReference>
<accession>A0A2N8KTG7</accession>
<feature type="transmembrane region" description="Helical" evidence="1">
    <location>
        <begin position="444"/>
        <end position="466"/>
    </location>
</feature>
<dbReference type="InterPro" id="IPR027417">
    <property type="entry name" value="P-loop_NTPase"/>
</dbReference>
<dbReference type="Gene3D" id="3.40.50.300">
    <property type="entry name" value="P-loop containing nucleotide triphosphate hydrolases"/>
    <property type="match status" value="1"/>
</dbReference>
<dbReference type="AlphaFoldDB" id="A0A2N8KTG7"/>
<feature type="transmembrane region" description="Helical" evidence="1">
    <location>
        <begin position="44"/>
        <end position="64"/>
    </location>
</feature>
<reference evidence="5 6" key="1">
    <citation type="submission" date="2018-01" db="EMBL/GenBank/DDBJ databases">
        <title>Draft genome sequence of Paucibacter aquatile CR182 isolated from freshwater of the Nakdong River.</title>
        <authorList>
            <person name="Choi A."/>
            <person name="Chung E.J."/>
        </authorList>
    </citation>
    <scope>NUCLEOTIDE SEQUENCE [LARGE SCALE GENOMIC DNA]</scope>
    <source>
        <strain evidence="5 6">CR182</strain>
    </source>
</reference>
<protein>
    <submittedName>
        <fullName evidence="5">Type VI secretion system membrane subunit TssM</fullName>
    </submittedName>
</protein>
<dbReference type="RefSeq" id="WP_102766664.1">
    <property type="nucleotide sequence ID" value="NZ_POSP01000003.1"/>
</dbReference>
<feature type="transmembrane region" description="Helical" evidence="1">
    <location>
        <begin position="12"/>
        <end position="38"/>
    </location>
</feature>
<feature type="domain" description="IcmF-related" evidence="3">
    <location>
        <begin position="505"/>
        <end position="813"/>
    </location>
</feature>
<dbReference type="NCBIfam" id="TIGR03348">
    <property type="entry name" value="VI_IcmF"/>
    <property type="match status" value="1"/>
</dbReference>
<dbReference type="PANTHER" id="PTHR36153:SF1">
    <property type="entry name" value="TYPE VI SECRETION SYSTEM COMPONENT TSSM1"/>
    <property type="match status" value="1"/>
</dbReference>
<feature type="domain" description="Type VI secretion system component TssM1 N-terminal" evidence="4">
    <location>
        <begin position="194"/>
        <end position="452"/>
    </location>
</feature>
<gene>
    <name evidence="5" type="primary">icmF</name>
    <name evidence="5" type="ORF">C1O66_03740</name>
</gene>
<evidence type="ECO:0000313" key="6">
    <source>
        <dbReference type="Proteomes" id="UP000235916"/>
    </source>
</evidence>